<proteinExistence type="predicted"/>
<evidence type="ECO:0000256" key="6">
    <source>
        <dbReference type="ARBA" id="ARBA00022777"/>
    </source>
</evidence>
<accession>A0A1M5ZVC4</accession>
<dbReference type="GO" id="GO:0016301">
    <property type="term" value="F:kinase activity"/>
    <property type="evidence" value="ECO:0007669"/>
    <property type="project" value="UniProtKB-KW"/>
</dbReference>
<dbReference type="GO" id="GO:0008982">
    <property type="term" value="F:protein-N(PI)-phosphohistidine-sugar phosphotransferase activity"/>
    <property type="evidence" value="ECO:0007669"/>
    <property type="project" value="InterPro"/>
</dbReference>
<evidence type="ECO:0000256" key="5">
    <source>
        <dbReference type="ARBA" id="ARBA00022683"/>
    </source>
</evidence>
<keyword evidence="8" id="KW-1133">Transmembrane helix</keyword>
<evidence type="ECO:0000313" key="10">
    <source>
        <dbReference type="EMBL" id="SHI28211.1"/>
    </source>
</evidence>
<keyword evidence="3" id="KW-0762">Sugar transport</keyword>
<sequence>MVQKCNKNKWSAIIIYISKGVFIMKKILLVCAAGMSTSLLVNKMNNAAKEKGVEVEITALPVSEADKLTDEVDIVLLGPQVRFQKPQVDALVKGRIPVEVIDMRLYGTMNGKAVLENALSKI</sequence>
<keyword evidence="1" id="KW-0813">Transport</keyword>
<evidence type="ECO:0000256" key="3">
    <source>
        <dbReference type="ARBA" id="ARBA00022597"/>
    </source>
</evidence>
<evidence type="ECO:0000256" key="1">
    <source>
        <dbReference type="ARBA" id="ARBA00022448"/>
    </source>
</evidence>
<name>A0A1M5ZVC4_9CLOT</name>
<dbReference type="CDD" id="cd05564">
    <property type="entry name" value="PTS_IIB_chitobiose_lichenan"/>
    <property type="match status" value="1"/>
</dbReference>
<feature type="domain" description="PTS EIIB type-3" evidence="9">
    <location>
        <begin position="24"/>
        <end position="122"/>
    </location>
</feature>
<protein>
    <submittedName>
        <fullName evidence="10">PTS system, cellobiose-specific IIB component</fullName>
    </submittedName>
</protein>
<evidence type="ECO:0000259" key="9">
    <source>
        <dbReference type="PROSITE" id="PS51100"/>
    </source>
</evidence>
<dbReference type="InterPro" id="IPR051819">
    <property type="entry name" value="PTS_sugar-specific_EIIB"/>
</dbReference>
<dbReference type="InterPro" id="IPR036095">
    <property type="entry name" value="PTS_EIIB-like_sf"/>
</dbReference>
<keyword evidence="4" id="KW-0808">Transferase</keyword>
<evidence type="ECO:0000256" key="4">
    <source>
        <dbReference type="ARBA" id="ARBA00022679"/>
    </source>
</evidence>
<dbReference type="InterPro" id="IPR003501">
    <property type="entry name" value="PTS_EIIB_2/3"/>
</dbReference>
<feature type="transmembrane region" description="Helical" evidence="8">
    <location>
        <begin position="21"/>
        <end position="41"/>
    </location>
</feature>
<dbReference type="Proteomes" id="UP000184241">
    <property type="component" value="Unassembled WGS sequence"/>
</dbReference>
<evidence type="ECO:0000256" key="2">
    <source>
        <dbReference type="ARBA" id="ARBA00022553"/>
    </source>
</evidence>
<dbReference type="SUPFAM" id="SSF52794">
    <property type="entry name" value="PTS system IIB component-like"/>
    <property type="match status" value="1"/>
</dbReference>
<feature type="modified residue" description="Phosphocysteine; by EIIA" evidence="7">
    <location>
        <position position="31"/>
    </location>
</feature>
<keyword evidence="6" id="KW-0418">Kinase</keyword>
<dbReference type="PROSITE" id="PS51100">
    <property type="entry name" value="PTS_EIIB_TYPE_3"/>
    <property type="match status" value="1"/>
</dbReference>
<dbReference type="AlphaFoldDB" id="A0A1M5ZVC4"/>
<dbReference type="GO" id="GO:0009401">
    <property type="term" value="P:phosphoenolpyruvate-dependent sugar phosphotransferase system"/>
    <property type="evidence" value="ECO:0007669"/>
    <property type="project" value="UniProtKB-KW"/>
</dbReference>
<evidence type="ECO:0000313" key="11">
    <source>
        <dbReference type="Proteomes" id="UP000184241"/>
    </source>
</evidence>
<dbReference type="InterPro" id="IPR013012">
    <property type="entry name" value="PTS_EIIB_3"/>
</dbReference>
<dbReference type="PANTHER" id="PTHR34581">
    <property type="entry name" value="PTS SYSTEM N,N'-DIACETYLCHITOBIOSE-SPECIFIC EIIB COMPONENT"/>
    <property type="match status" value="1"/>
</dbReference>
<dbReference type="Pfam" id="PF02302">
    <property type="entry name" value="PTS_IIB"/>
    <property type="match status" value="1"/>
</dbReference>
<organism evidence="10 11">
    <name type="scientific">Clostridium intestinale DSM 6191</name>
    <dbReference type="NCBI Taxonomy" id="1121320"/>
    <lineage>
        <taxon>Bacteria</taxon>
        <taxon>Bacillati</taxon>
        <taxon>Bacillota</taxon>
        <taxon>Clostridia</taxon>
        <taxon>Eubacteriales</taxon>
        <taxon>Clostridiaceae</taxon>
        <taxon>Clostridium</taxon>
    </lineage>
</organism>
<evidence type="ECO:0000256" key="7">
    <source>
        <dbReference type="PROSITE-ProRule" id="PRU00423"/>
    </source>
</evidence>
<reference evidence="10 11" key="1">
    <citation type="submission" date="2016-11" db="EMBL/GenBank/DDBJ databases">
        <authorList>
            <person name="Jaros S."/>
            <person name="Januszkiewicz K."/>
            <person name="Wedrychowicz H."/>
        </authorList>
    </citation>
    <scope>NUCLEOTIDE SEQUENCE [LARGE SCALE GENOMIC DNA]</scope>
    <source>
        <strain evidence="10 11">DSM 6191</strain>
    </source>
</reference>
<keyword evidence="8" id="KW-0472">Membrane</keyword>
<keyword evidence="2" id="KW-0597">Phosphoprotein</keyword>
<keyword evidence="8" id="KW-0812">Transmembrane</keyword>
<keyword evidence="5" id="KW-0598">Phosphotransferase system</keyword>
<dbReference type="Gene3D" id="3.40.50.2300">
    <property type="match status" value="1"/>
</dbReference>
<dbReference type="EMBL" id="FQXU01000011">
    <property type="protein sequence ID" value="SHI28211.1"/>
    <property type="molecule type" value="Genomic_DNA"/>
</dbReference>
<dbReference type="PANTHER" id="PTHR34581:SF2">
    <property type="entry name" value="PTS SYSTEM N,N'-DIACETYLCHITOBIOSE-SPECIFIC EIIB COMPONENT"/>
    <property type="match status" value="1"/>
</dbReference>
<gene>
    <name evidence="10" type="ORF">SAMN02745941_03467</name>
</gene>
<evidence type="ECO:0000256" key="8">
    <source>
        <dbReference type="SAM" id="Phobius"/>
    </source>
</evidence>